<dbReference type="SUPFAM" id="SSF55486">
    <property type="entry name" value="Metalloproteases ('zincins'), catalytic domain"/>
    <property type="match status" value="1"/>
</dbReference>
<protein>
    <submittedName>
        <fullName evidence="2">Reprolysin</fullName>
    </submittedName>
</protein>
<name>A0A131Z3A8_RHIAP</name>
<accession>A0A131Z3A8</accession>
<reference evidence="2" key="1">
    <citation type="journal article" date="2016" name="Ticks Tick Borne Dis.">
        <title>De novo assembly and annotation of the salivary gland transcriptome of Rhipicephalus appendiculatus male and female ticks during blood feeding.</title>
        <authorList>
            <person name="de Castro M.H."/>
            <person name="de Klerk D."/>
            <person name="Pienaar R."/>
            <person name="Latif A.A."/>
            <person name="Rees D.J."/>
            <person name="Mans B.J."/>
        </authorList>
    </citation>
    <scope>NUCLEOTIDE SEQUENCE</scope>
    <source>
        <tissue evidence="2">Salivary glands</tissue>
    </source>
</reference>
<dbReference type="EMBL" id="GEDV01003337">
    <property type="protein sequence ID" value="JAP85220.1"/>
    <property type="molecule type" value="Transcribed_RNA"/>
</dbReference>
<sequence>MPGHPGAKSCPWDWGHIMSYINKGPSHHRFSTCTLAQISFVLSRAGENCWKVQSKGTYVKNVYPGMAVTFQQFCAVMPYDKENSTYEYSTVNQTNCKVRCHFSKTHSYPGYKGMETYKVNFYYDGDALDYMACGDHHVCIQGLCKDKRYISDYPESEPRPARIGKRSDVFTRPQRNGR</sequence>
<dbReference type="GO" id="GO:0008237">
    <property type="term" value="F:metallopeptidase activity"/>
    <property type="evidence" value="ECO:0007669"/>
    <property type="project" value="InterPro"/>
</dbReference>
<dbReference type="Gene3D" id="3.40.390.10">
    <property type="entry name" value="Collagenase (Catalytic Domain)"/>
    <property type="match status" value="1"/>
</dbReference>
<feature type="region of interest" description="Disordered" evidence="1">
    <location>
        <begin position="155"/>
        <end position="178"/>
    </location>
</feature>
<evidence type="ECO:0000256" key="1">
    <source>
        <dbReference type="SAM" id="MobiDB-lite"/>
    </source>
</evidence>
<evidence type="ECO:0000313" key="2">
    <source>
        <dbReference type="EMBL" id="JAP85220.1"/>
    </source>
</evidence>
<feature type="compositionally biased region" description="Basic and acidic residues" evidence="1">
    <location>
        <begin position="155"/>
        <end position="169"/>
    </location>
</feature>
<organism evidence="2">
    <name type="scientific">Rhipicephalus appendiculatus</name>
    <name type="common">Brown ear tick</name>
    <dbReference type="NCBI Taxonomy" id="34631"/>
    <lineage>
        <taxon>Eukaryota</taxon>
        <taxon>Metazoa</taxon>
        <taxon>Ecdysozoa</taxon>
        <taxon>Arthropoda</taxon>
        <taxon>Chelicerata</taxon>
        <taxon>Arachnida</taxon>
        <taxon>Acari</taxon>
        <taxon>Parasitiformes</taxon>
        <taxon>Ixodida</taxon>
        <taxon>Ixodoidea</taxon>
        <taxon>Ixodidae</taxon>
        <taxon>Rhipicephalinae</taxon>
        <taxon>Rhipicephalus</taxon>
        <taxon>Rhipicephalus</taxon>
    </lineage>
</organism>
<proteinExistence type="predicted"/>
<dbReference type="AlphaFoldDB" id="A0A131Z3A8"/>
<dbReference type="InterPro" id="IPR024079">
    <property type="entry name" value="MetalloPept_cat_dom_sf"/>
</dbReference>